<dbReference type="Proteomes" id="UP000740883">
    <property type="component" value="Unassembled WGS sequence"/>
</dbReference>
<proteinExistence type="predicted"/>
<evidence type="ECO:0000313" key="1">
    <source>
        <dbReference type="EMBL" id="KAF9742003.1"/>
    </source>
</evidence>
<name>A0A9P6GVG1_9MICR</name>
<protein>
    <submittedName>
        <fullName evidence="1">Uncharacterized protein</fullName>
    </submittedName>
</protein>
<dbReference type="EMBL" id="SBJO01001752">
    <property type="protein sequence ID" value="KAF9742003.1"/>
    <property type="molecule type" value="Genomic_DNA"/>
</dbReference>
<keyword evidence="2" id="KW-1185">Reference proteome</keyword>
<reference evidence="1 2" key="1">
    <citation type="journal article" date="2020" name="Genome Biol. Evol.">
        <title>Comparative genomics of strictly vertically transmitted, feminizing microsporidia endosymbionts of amphipod crustaceans.</title>
        <authorList>
            <person name="Cormier A."/>
            <person name="Chebbi M.A."/>
            <person name="Giraud I."/>
            <person name="Wattier R."/>
            <person name="Teixeira M."/>
            <person name="Gilbert C."/>
            <person name="Rigaud T."/>
            <person name="Cordaux R."/>
        </authorList>
    </citation>
    <scope>NUCLEOTIDE SEQUENCE [LARGE SCALE GENOMIC DNA]</scope>
    <source>
        <strain evidence="1 2">Ou3-Ou53</strain>
    </source>
</reference>
<organism evidence="1 2">
    <name type="scientific">Nosema granulosis</name>
    <dbReference type="NCBI Taxonomy" id="83296"/>
    <lineage>
        <taxon>Eukaryota</taxon>
        <taxon>Fungi</taxon>
        <taxon>Fungi incertae sedis</taxon>
        <taxon>Microsporidia</taxon>
        <taxon>Nosematidae</taxon>
        <taxon>Nosema</taxon>
    </lineage>
</organism>
<accession>A0A9P6GVG1</accession>
<dbReference type="AlphaFoldDB" id="A0A9P6GVG1"/>
<feature type="non-terminal residue" evidence="1">
    <location>
        <position position="1"/>
    </location>
</feature>
<sequence>YSWKRIIEKATLVVNISFNRSIGTSPYILRWSKPPLLKIDVKMGLQPHRYSRNDLETKRAINFEKYKKYIVKGRLVAKSDFKIGDQVLIFRENWHREYTITDKIIPDGFIVKKGQKFLRVNKSHVKLDSSISVGEVS</sequence>
<comment type="caution">
    <text evidence="1">The sequence shown here is derived from an EMBL/GenBank/DDBJ whole genome shotgun (WGS) entry which is preliminary data.</text>
</comment>
<gene>
    <name evidence="1" type="ORF">NGRA_3637</name>
</gene>
<evidence type="ECO:0000313" key="2">
    <source>
        <dbReference type="Proteomes" id="UP000740883"/>
    </source>
</evidence>